<organism evidence="1">
    <name type="scientific">Thermofilum adornatum</name>
    <dbReference type="NCBI Taxonomy" id="1365176"/>
    <lineage>
        <taxon>Archaea</taxon>
        <taxon>Thermoproteota</taxon>
        <taxon>Thermoprotei</taxon>
        <taxon>Thermofilales</taxon>
        <taxon>Thermofilaceae</taxon>
        <taxon>Thermofilum</taxon>
    </lineage>
</organism>
<proteinExistence type="predicted"/>
<dbReference type="EMBL" id="DSAY01000045">
    <property type="protein sequence ID" value="HDP14622.1"/>
    <property type="molecule type" value="Genomic_DNA"/>
</dbReference>
<dbReference type="Gene3D" id="3.40.5.50">
    <property type="match status" value="1"/>
</dbReference>
<comment type="caution">
    <text evidence="1">The sequence shown here is derived from an EMBL/GenBank/DDBJ whole genome shotgun (WGS) entry which is preliminary data.</text>
</comment>
<sequence length="185" mass="21460">MSTDLPAKVYNVFKRELTEINLQTLEPEFYQTVLKAIKELKKDSQIRITVLQTIRILFLIRLKKEIDLIIRGEMDKLREIPPEEKEIIDKVLSMISQREGGRPPVQPSELQETSKPIKEVKEKQKEAPKKMEMSLVTFLEPYSMILDKDFRGGPYNKGDTAHIPKRLAIELEKKGVVEIIEITSE</sequence>
<reference evidence="1" key="1">
    <citation type="journal article" date="2020" name="mSystems">
        <title>Genome- and Community-Level Interaction Insights into Carbon Utilization and Element Cycling Functions of Hydrothermarchaeota in Hydrothermal Sediment.</title>
        <authorList>
            <person name="Zhou Z."/>
            <person name="Liu Y."/>
            <person name="Xu W."/>
            <person name="Pan J."/>
            <person name="Luo Z.H."/>
            <person name="Li M."/>
        </authorList>
    </citation>
    <scope>NUCLEOTIDE SEQUENCE [LARGE SCALE GENOMIC DNA]</scope>
    <source>
        <strain evidence="1">SpSt-116</strain>
    </source>
</reference>
<evidence type="ECO:0008006" key="2">
    <source>
        <dbReference type="Google" id="ProtNLM"/>
    </source>
</evidence>
<accession>A0A7C1CCC3</accession>
<dbReference type="AlphaFoldDB" id="A0A7C1CCC3"/>
<protein>
    <recommendedName>
        <fullName evidence="2">DNA replication complex GINS family protein</fullName>
    </recommendedName>
</protein>
<name>A0A7C1CCC3_9CREN</name>
<evidence type="ECO:0000313" key="1">
    <source>
        <dbReference type="EMBL" id="HDP14622.1"/>
    </source>
</evidence>
<gene>
    <name evidence="1" type="ORF">ENN26_02420</name>
</gene>